<dbReference type="SMART" id="SM00062">
    <property type="entry name" value="PBPb"/>
    <property type="match status" value="1"/>
</dbReference>
<evidence type="ECO:0000256" key="1">
    <source>
        <dbReference type="ARBA" id="ARBA00010333"/>
    </source>
</evidence>
<gene>
    <name evidence="6" type="ORF">SAMN02745130_03874</name>
</gene>
<feature type="domain" description="Solute-binding protein family 3/N-terminal" evidence="4">
    <location>
        <begin position="25"/>
        <end position="246"/>
    </location>
</feature>
<dbReference type="Gene3D" id="3.40.190.10">
    <property type="entry name" value="Periplasmic binding protein-like II"/>
    <property type="match status" value="2"/>
</dbReference>
<feature type="chain" id="PRO_5011984321" evidence="3">
    <location>
        <begin position="23"/>
        <end position="251"/>
    </location>
</feature>
<dbReference type="STRING" id="92487.SAMN02745130_03874"/>
<dbReference type="RefSeq" id="WP_078924284.1">
    <property type="nucleotide sequence ID" value="NZ_FUYB01000035.1"/>
</dbReference>
<keyword evidence="7" id="KW-1185">Reference proteome</keyword>
<protein>
    <submittedName>
        <fullName evidence="6">Polar amino acid transport system substrate-binding protein</fullName>
    </submittedName>
</protein>
<keyword evidence="2 3" id="KW-0732">Signal</keyword>
<evidence type="ECO:0000259" key="4">
    <source>
        <dbReference type="SMART" id="SM00062"/>
    </source>
</evidence>
<evidence type="ECO:0000256" key="3">
    <source>
        <dbReference type="SAM" id="SignalP"/>
    </source>
</evidence>
<dbReference type="EMBL" id="FUYB01000035">
    <property type="protein sequence ID" value="SKA96379.1"/>
    <property type="molecule type" value="Genomic_DNA"/>
</dbReference>
<comment type="similarity">
    <text evidence="1">Belongs to the bacterial solute-binding protein 3 family.</text>
</comment>
<evidence type="ECO:0000259" key="5">
    <source>
        <dbReference type="SMART" id="SM00079"/>
    </source>
</evidence>
<feature type="domain" description="Ionotropic glutamate receptor C-terminal" evidence="5">
    <location>
        <begin position="25"/>
        <end position="245"/>
    </location>
</feature>
<reference evidence="6 7" key="1">
    <citation type="submission" date="2017-02" db="EMBL/GenBank/DDBJ databases">
        <authorList>
            <person name="Peterson S.W."/>
        </authorList>
    </citation>
    <scope>NUCLEOTIDE SEQUENCE [LARGE SCALE GENOMIC DNA]</scope>
    <source>
        <strain evidence="6 7">ATCC 49788</strain>
    </source>
</reference>
<accession>A0A1T4Y3J2</accession>
<organism evidence="6 7">
    <name type="scientific">Thiothrix eikelboomii</name>
    <dbReference type="NCBI Taxonomy" id="92487"/>
    <lineage>
        <taxon>Bacteria</taxon>
        <taxon>Pseudomonadati</taxon>
        <taxon>Pseudomonadota</taxon>
        <taxon>Gammaproteobacteria</taxon>
        <taxon>Thiotrichales</taxon>
        <taxon>Thiotrichaceae</taxon>
        <taxon>Thiothrix</taxon>
    </lineage>
</organism>
<dbReference type="InterPro" id="IPR001638">
    <property type="entry name" value="Solute-binding_3/MltF_N"/>
</dbReference>
<feature type="signal peptide" evidence="3">
    <location>
        <begin position="1"/>
        <end position="22"/>
    </location>
</feature>
<dbReference type="OrthoDB" id="9768183at2"/>
<dbReference type="SUPFAM" id="SSF53850">
    <property type="entry name" value="Periplasmic binding protein-like II"/>
    <property type="match status" value="1"/>
</dbReference>
<evidence type="ECO:0000313" key="6">
    <source>
        <dbReference type="EMBL" id="SKA96379.1"/>
    </source>
</evidence>
<sequence length="251" mass="27290">MGKKWLLAISLGAALISGQVSAEDKLRIGTEGAYAPYNFMNDQGKLAGFEIDLGNELCKRTQMTCEFVVNEWDSIIPNLLAGNYDAIMAGMSITDERKKSITFSEEYKPVDPSLYAAKKDTQLDFDKLEGKNIGVQGATIQATFVQDKWAAKNTIKAYEKPDQSLADLMAGTVDAVLADGEFIRTAVEGSNGELVVIGPSEMIGGGIGIGMRPDDAKLHEKLNAALAEMKKDGSLDELIKTYFKVGPFYKK</sequence>
<dbReference type="SMART" id="SM00079">
    <property type="entry name" value="PBPe"/>
    <property type="match status" value="1"/>
</dbReference>
<evidence type="ECO:0000313" key="7">
    <source>
        <dbReference type="Proteomes" id="UP000190460"/>
    </source>
</evidence>
<dbReference type="GO" id="GO:0016020">
    <property type="term" value="C:membrane"/>
    <property type="evidence" value="ECO:0007669"/>
    <property type="project" value="InterPro"/>
</dbReference>
<dbReference type="PANTHER" id="PTHR35936:SF19">
    <property type="entry name" value="AMINO-ACID-BINDING PROTEIN YXEM-RELATED"/>
    <property type="match status" value="1"/>
</dbReference>
<dbReference type="InterPro" id="IPR001320">
    <property type="entry name" value="Iontro_rcpt_C"/>
</dbReference>
<dbReference type="Proteomes" id="UP000190460">
    <property type="component" value="Unassembled WGS sequence"/>
</dbReference>
<dbReference type="AlphaFoldDB" id="A0A1T4Y3J2"/>
<dbReference type="GO" id="GO:0015276">
    <property type="term" value="F:ligand-gated monoatomic ion channel activity"/>
    <property type="evidence" value="ECO:0007669"/>
    <property type="project" value="InterPro"/>
</dbReference>
<evidence type="ECO:0000256" key="2">
    <source>
        <dbReference type="ARBA" id="ARBA00022729"/>
    </source>
</evidence>
<dbReference type="Pfam" id="PF00497">
    <property type="entry name" value="SBP_bac_3"/>
    <property type="match status" value="1"/>
</dbReference>
<dbReference type="PANTHER" id="PTHR35936">
    <property type="entry name" value="MEMBRANE-BOUND LYTIC MUREIN TRANSGLYCOSYLASE F"/>
    <property type="match status" value="1"/>
</dbReference>
<name>A0A1T4Y3J2_9GAMM</name>
<proteinExistence type="inferred from homology"/>